<evidence type="ECO:0000313" key="2">
    <source>
        <dbReference type="EMBL" id="MBT1688169.1"/>
    </source>
</evidence>
<dbReference type="Proteomes" id="UP001319180">
    <property type="component" value="Unassembled WGS sequence"/>
</dbReference>
<sequence>MTRPAENILPRPYFLEEASLASPFARKIGFPVREGFVFLSAHDITWCQASGAYSIIYYGAGKKLLLSKNLTELESLLHTGIFFRVHHSAIINLYKVTRYFRGKGGELEMEDGSLVAVSAQKKKLLLERYTLPA</sequence>
<proteinExistence type="predicted"/>
<accession>A0AAP2DAA3</accession>
<dbReference type="InterPro" id="IPR007492">
    <property type="entry name" value="LytTR_DNA-bd_dom"/>
</dbReference>
<feature type="domain" description="HTH LytTR-type" evidence="1">
    <location>
        <begin position="28"/>
        <end position="131"/>
    </location>
</feature>
<dbReference type="PANTHER" id="PTHR37299:SF1">
    <property type="entry name" value="STAGE 0 SPORULATION PROTEIN A HOMOLOG"/>
    <property type="match status" value="1"/>
</dbReference>
<dbReference type="EMBL" id="JAHESC010000023">
    <property type="protein sequence ID" value="MBT1688169.1"/>
    <property type="molecule type" value="Genomic_DNA"/>
</dbReference>
<reference evidence="2 3" key="1">
    <citation type="submission" date="2021-05" db="EMBL/GenBank/DDBJ databases">
        <title>A Polyphasic approach of four new species of the genus Ohtaekwangia: Ohtaekwangia histidinii sp. nov., Ohtaekwangia cretensis sp. nov., Ohtaekwangia indiensis sp. nov., Ohtaekwangia reichenbachii sp. nov. from diverse environment.</title>
        <authorList>
            <person name="Octaviana S."/>
        </authorList>
    </citation>
    <scope>NUCLEOTIDE SEQUENCE [LARGE SCALE GENOMIC DNA]</scope>
    <source>
        <strain evidence="2 3">PWU37</strain>
    </source>
</reference>
<protein>
    <submittedName>
        <fullName evidence="2">LytTR family transcriptional regulator</fullName>
    </submittedName>
</protein>
<dbReference type="PANTHER" id="PTHR37299">
    <property type="entry name" value="TRANSCRIPTIONAL REGULATOR-RELATED"/>
    <property type="match status" value="1"/>
</dbReference>
<evidence type="ECO:0000259" key="1">
    <source>
        <dbReference type="PROSITE" id="PS50930"/>
    </source>
</evidence>
<dbReference type="Gene3D" id="2.40.50.1020">
    <property type="entry name" value="LytTr DNA-binding domain"/>
    <property type="match status" value="1"/>
</dbReference>
<dbReference type="GO" id="GO:0003677">
    <property type="term" value="F:DNA binding"/>
    <property type="evidence" value="ECO:0007669"/>
    <property type="project" value="InterPro"/>
</dbReference>
<dbReference type="PROSITE" id="PS50930">
    <property type="entry name" value="HTH_LYTTR"/>
    <property type="match status" value="1"/>
</dbReference>
<organism evidence="2 3">
    <name type="scientific">Dawidia soli</name>
    <dbReference type="NCBI Taxonomy" id="2782352"/>
    <lineage>
        <taxon>Bacteria</taxon>
        <taxon>Pseudomonadati</taxon>
        <taxon>Bacteroidota</taxon>
        <taxon>Cytophagia</taxon>
        <taxon>Cytophagales</taxon>
        <taxon>Chryseotaleaceae</taxon>
        <taxon>Dawidia</taxon>
    </lineage>
</organism>
<keyword evidence="3" id="KW-1185">Reference proteome</keyword>
<dbReference type="RefSeq" id="WP_254091396.1">
    <property type="nucleotide sequence ID" value="NZ_JAHESC010000023.1"/>
</dbReference>
<dbReference type="AlphaFoldDB" id="A0AAP2DAA3"/>
<dbReference type="SMART" id="SM00850">
    <property type="entry name" value="LytTR"/>
    <property type="match status" value="1"/>
</dbReference>
<name>A0AAP2DAA3_9BACT</name>
<dbReference type="GO" id="GO:0000156">
    <property type="term" value="F:phosphorelay response regulator activity"/>
    <property type="evidence" value="ECO:0007669"/>
    <property type="project" value="InterPro"/>
</dbReference>
<dbReference type="InterPro" id="IPR046947">
    <property type="entry name" value="LytR-like"/>
</dbReference>
<evidence type="ECO:0000313" key="3">
    <source>
        <dbReference type="Proteomes" id="UP001319180"/>
    </source>
</evidence>
<dbReference type="Pfam" id="PF04397">
    <property type="entry name" value="LytTR"/>
    <property type="match status" value="1"/>
</dbReference>
<comment type="caution">
    <text evidence="2">The sequence shown here is derived from an EMBL/GenBank/DDBJ whole genome shotgun (WGS) entry which is preliminary data.</text>
</comment>
<gene>
    <name evidence="2" type="ORF">KK078_16480</name>
</gene>